<protein>
    <recommendedName>
        <fullName evidence="3">HIRAN domain-containing protein</fullName>
    </recommendedName>
</protein>
<evidence type="ECO:0000256" key="2">
    <source>
        <dbReference type="ARBA" id="ARBA00022801"/>
    </source>
</evidence>
<name>A0A382QRP7_9ZZZZ</name>
<dbReference type="InterPro" id="IPR014905">
    <property type="entry name" value="HIRAN"/>
</dbReference>
<feature type="domain" description="HIRAN" evidence="3">
    <location>
        <begin position="17"/>
        <end position="125"/>
    </location>
</feature>
<reference evidence="4" key="1">
    <citation type="submission" date="2018-05" db="EMBL/GenBank/DDBJ databases">
        <authorList>
            <person name="Lanie J.A."/>
            <person name="Ng W.-L."/>
            <person name="Kazmierczak K.M."/>
            <person name="Andrzejewski T.M."/>
            <person name="Davidsen T.M."/>
            <person name="Wayne K.J."/>
            <person name="Tettelin H."/>
            <person name="Glass J.I."/>
            <person name="Rusch D."/>
            <person name="Podicherti R."/>
            <person name="Tsui H.-C.T."/>
            <person name="Winkler M.E."/>
        </authorList>
    </citation>
    <scope>NUCLEOTIDE SEQUENCE</scope>
</reference>
<evidence type="ECO:0000259" key="3">
    <source>
        <dbReference type="SMART" id="SM00910"/>
    </source>
</evidence>
<dbReference type="GO" id="GO:0008270">
    <property type="term" value="F:zinc ion binding"/>
    <property type="evidence" value="ECO:0007669"/>
    <property type="project" value="InterPro"/>
</dbReference>
<dbReference type="InterPro" id="IPR011652">
    <property type="entry name" value="MORN_2"/>
</dbReference>
<dbReference type="AlphaFoldDB" id="A0A382QRP7"/>
<dbReference type="Pfam" id="PF08797">
    <property type="entry name" value="HIRAN"/>
    <property type="match status" value="1"/>
</dbReference>
<accession>A0A382QRP7</accession>
<gene>
    <name evidence="4" type="ORF">METZ01_LOCUS341033</name>
</gene>
<evidence type="ECO:0000256" key="1">
    <source>
        <dbReference type="ARBA" id="ARBA00022723"/>
    </source>
</evidence>
<keyword evidence="2" id="KW-0378">Hydrolase</keyword>
<dbReference type="EMBL" id="UINC01116436">
    <property type="protein sequence ID" value="SVC88179.1"/>
    <property type="molecule type" value="Genomic_DNA"/>
</dbReference>
<sequence length="287" mass="32770">MGKRERFLDPIPDEYQIFEQRLEVVGIQHRKKAAQRFATGNQQRLKLKPEPSNEYDPNAISVIGVWKDSSGQERTAHIGYLNKNLARILTRSGYAQRVLARLESIFQNERDNTWIGVDFQLLGPKGELQKYEQLPCHRPLSPRRQLAPSVAPSYPLIPCYKCEKEISDKAPVCPHCGAYATLGSEWNSYGKDGVYKTYYYPSGKLEWWASFIEMERQGPYELYYENGQLQQKGTYEDGELDGPFESYDENGQLVLKGTYSAGKCGEWFENGETVTYPPCPPDLADGN</sequence>
<dbReference type="Gene3D" id="3.90.930.1">
    <property type="match status" value="1"/>
</dbReference>
<evidence type="ECO:0000313" key="4">
    <source>
        <dbReference type="EMBL" id="SVC88179.1"/>
    </source>
</evidence>
<dbReference type="Pfam" id="PF07661">
    <property type="entry name" value="MORN_2"/>
    <property type="match status" value="2"/>
</dbReference>
<dbReference type="GO" id="GO:0003676">
    <property type="term" value="F:nucleic acid binding"/>
    <property type="evidence" value="ECO:0007669"/>
    <property type="project" value="InterPro"/>
</dbReference>
<proteinExistence type="predicted"/>
<dbReference type="SUPFAM" id="SSF82185">
    <property type="entry name" value="Histone H3 K4-specific methyltransferase SET7/9 N-terminal domain"/>
    <property type="match status" value="1"/>
</dbReference>
<dbReference type="SMART" id="SM00910">
    <property type="entry name" value="HIRAN"/>
    <property type="match status" value="1"/>
</dbReference>
<dbReference type="GO" id="GO:0016818">
    <property type="term" value="F:hydrolase activity, acting on acid anhydrides, in phosphorus-containing anhydrides"/>
    <property type="evidence" value="ECO:0007669"/>
    <property type="project" value="InterPro"/>
</dbReference>
<dbReference type="Gene3D" id="3.30.70.2330">
    <property type="match status" value="1"/>
</dbReference>
<keyword evidence="1" id="KW-0479">Metal-binding</keyword>
<organism evidence="4">
    <name type="scientific">marine metagenome</name>
    <dbReference type="NCBI Taxonomy" id="408172"/>
    <lineage>
        <taxon>unclassified sequences</taxon>
        <taxon>metagenomes</taxon>
        <taxon>ecological metagenomes</taxon>
    </lineage>
</organism>